<dbReference type="AlphaFoldDB" id="A0AA40B017"/>
<name>A0AA40B017_9PEZI</name>
<proteinExistence type="predicted"/>
<dbReference type="Pfam" id="PF06985">
    <property type="entry name" value="HET"/>
    <property type="match status" value="1"/>
</dbReference>
<organism evidence="2 3">
    <name type="scientific">Lasiosphaeris hirsuta</name>
    <dbReference type="NCBI Taxonomy" id="260670"/>
    <lineage>
        <taxon>Eukaryota</taxon>
        <taxon>Fungi</taxon>
        <taxon>Dikarya</taxon>
        <taxon>Ascomycota</taxon>
        <taxon>Pezizomycotina</taxon>
        <taxon>Sordariomycetes</taxon>
        <taxon>Sordariomycetidae</taxon>
        <taxon>Sordariales</taxon>
        <taxon>Lasiosphaeriaceae</taxon>
        <taxon>Lasiosphaeris</taxon>
    </lineage>
</organism>
<comment type="caution">
    <text evidence="2">The sequence shown here is derived from an EMBL/GenBank/DDBJ whole genome shotgun (WGS) entry which is preliminary data.</text>
</comment>
<evidence type="ECO:0000259" key="1">
    <source>
        <dbReference type="Pfam" id="PF06985"/>
    </source>
</evidence>
<dbReference type="InterPro" id="IPR010730">
    <property type="entry name" value="HET"/>
</dbReference>
<evidence type="ECO:0000313" key="3">
    <source>
        <dbReference type="Proteomes" id="UP001172102"/>
    </source>
</evidence>
<dbReference type="PANTHER" id="PTHR33112:SF10">
    <property type="entry name" value="TOL"/>
    <property type="match status" value="1"/>
</dbReference>
<dbReference type="Proteomes" id="UP001172102">
    <property type="component" value="Unassembled WGS sequence"/>
</dbReference>
<accession>A0AA40B017</accession>
<evidence type="ECO:0000313" key="2">
    <source>
        <dbReference type="EMBL" id="KAK0725139.1"/>
    </source>
</evidence>
<dbReference type="PANTHER" id="PTHR33112">
    <property type="entry name" value="DOMAIN PROTEIN, PUTATIVE-RELATED"/>
    <property type="match status" value="1"/>
</dbReference>
<sequence>MDEMVMITDLGVCGGIFFDDNLFFYDDRFYDDNYNISWTRNIAVEFQSELLPNASHNTVSSDLTANPPYFFLLQKWLQFCDSNHFECHRQREKEKFWPTRVIFVGNLNKLTLVEEPLQGEDYLALSHCWGILTEKEKNRFCTTRKNHQDRLQGFSYDELPKTFQHAIQVTRALQKQYLWIDALCIIQGNDGDWGTQAKTMADIFACAYCTIAASSARGWGDGFLSPQTDPPDIGALITPSTLTCKCDFNKDVDEGALMERAWVLQERVLSRRIIHFTAAHTYCECGDGVLCEQLTKLSPPRGKQFFILDPTFPSRLTKSGSTRTADFVQFLFKKYSASHLTFGTDRDVAIDSLVERVAQVLETEVRYGIFDRFRGSLLLWKRSQEDKTPRISYGDRTVPSWSWMAYSGGIDFLSDIKQNLVVPSSVDLGFADDGKALDVKVRRFGENCRVEQQAEGHVIVNGTEEVGCIWFDVADRIEFKHCVAVGMDKYDKKEDPRKIYYILVVWKKEDGVEYERLGVGKVEAQYVSRDGDAGRLW</sequence>
<keyword evidence="3" id="KW-1185">Reference proteome</keyword>
<dbReference type="EMBL" id="JAUKUA010000002">
    <property type="protein sequence ID" value="KAK0725139.1"/>
    <property type="molecule type" value="Genomic_DNA"/>
</dbReference>
<feature type="domain" description="Heterokaryon incompatibility" evidence="1">
    <location>
        <begin position="122"/>
        <end position="266"/>
    </location>
</feature>
<protein>
    <submittedName>
        <fullName evidence="2">Heterokaryon incompatibility protein-domain-containing protein</fullName>
    </submittedName>
</protein>
<gene>
    <name evidence="2" type="ORF">B0H67DRAFT_598490</name>
</gene>
<reference evidence="2" key="1">
    <citation type="submission" date="2023-06" db="EMBL/GenBank/DDBJ databases">
        <title>Genome-scale phylogeny and comparative genomics of the fungal order Sordariales.</title>
        <authorList>
            <consortium name="Lawrence Berkeley National Laboratory"/>
            <person name="Hensen N."/>
            <person name="Bonometti L."/>
            <person name="Westerberg I."/>
            <person name="Brannstrom I.O."/>
            <person name="Guillou S."/>
            <person name="Cros-Aarteil S."/>
            <person name="Calhoun S."/>
            <person name="Haridas S."/>
            <person name="Kuo A."/>
            <person name="Mondo S."/>
            <person name="Pangilinan J."/>
            <person name="Riley R."/>
            <person name="Labutti K."/>
            <person name="Andreopoulos B."/>
            <person name="Lipzen A."/>
            <person name="Chen C."/>
            <person name="Yanf M."/>
            <person name="Daum C."/>
            <person name="Ng V."/>
            <person name="Clum A."/>
            <person name="Steindorff A."/>
            <person name="Ohm R."/>
            <person name="Martin F."/>
            <person name="Silar P."/>
            <person name="Natvig D."/>
            <person name="Lalanne C."/>
            <person name="Gautier V."/>
            <person name="Ament-Velasquez S.L."/>
            <person name="Kruys A."/>
            <person name="Hutchinson M.I."/>
            <person name="Powell A.J."/>
            <person name="Barry K."/>
            <person name="Miller A.N."/>
            <person name="Grigoriev I.V."/>
            <person name="Debuchy R."/>
            <person name="Gladieux P."/>
            <person name="Thoren M.H."/>
            <person name="Johannesson H."/>
        </authorList>
    </citation>
    <scope>NUCLEOTIDE SEQUENCE</scope>
    <source>
        <strain evidence="2">SMH4607-1</strain>
    </source>
</reference>